<keyword evidence="4 10" id="KW-0436">Ligase</keyword>
<comment type="caution">
    <text evidence="10">The sequence shown here is derived from an EMBL/GenBank/DDBJ whole genome shotgun (WGS) entry which is preliminary data.</text>
</comment>
<evidence type="ECO:0000256" key="6">
    <source>
        <dbReference type="ARBA" id="ARBA00022840"/>
    </source>
</evidence>
<dbReference type="EC" id="6.1.1.14" evidence="2"/>
<gene>
    <name evidence="10" type="ORF">A3B25_02660</name>
</gene>
<proteinExistence type="inferred from homology"/>
<dbReference type="Gene3D" id="3.40.50.800">
    <property type="entry name" value="Anticodon-binding domain"/>
    <property type="match status" value="1"/>
</dbReference>
<dbReference type="GO" id="GO:0005524">
    <property type="term" value="F:ATP binding"/>
    <property type="evidence" value="ECO:0007669"/>
    <property type="project" value="UniProtKB-KW"/>
</dbReference>
<evidence type="ECO:0000256" key="8">
    <source>
        <dbReference type="ARBA" id="ARBA00023146"/>
    </source>
</evidence>
<reference evidence="10 11" key="1">
    <citation type="journal article" date="2016" name="Nat. Commun.">
        <title>Thousands of microbial genomes shed light on interconnected biogeochemical processes in an aquifer system.</title>
        <authorList>
            <person name="Anantharaman K."/>
            <person name="Brown C.T."/>
            <person name="Hug L.A."/>
            <person name="Sharon I."/>
            <person name="Castelle C.J."/>
            <person name="Probst A.J."/>
            <person name="Thomas B.C."/>
            <person name="Singh A."/>
            <person name="Wilkins M.J."/>
            <person name="Karaoz U."/>
            <person name="Brodie E.L."/>
            <person name="Williams K.H."/>
            <person name="Hubbard S.S."/>
            <person name="Banfield J.F."/>
        </authorList>
    </citation>
    <scope>NUCLEOTIDE SEQUENCE [LARGE SCALE GENOMIC DNA]</scope>
</reference>
<dbReference type="InterPro" id="IPR033731">
    <property type="entry name" value="GlyRS-like_core"/>
</dbReference>
<dbReference type="GO" id="GO:0006426">
    <property type="term" value="P:glycyl-tRNA aminoacylation"/>
    <property type="evidence" value="ECO:0007669"/>
    <property type="project" value="InterPro"/>
</dbReference>
<dbReference type="PANTHER" id="PTHR10745:SF8">
    <property type="entry name" value="DNA POLYMERASE SUBUNIT GAMMA-2, MITOCHONDRIAL"/>
    <property type="match status" value="1"/>
</dbReference>
<dbReference type="SUPFAM" id="SSF52954">
    <property type="entry name" value="Class II aaRS ABD-related"/>
    <property type="match status" value="1"/>
</dbReference>
<organism evidence="10 11">
    <name type="scientific">Candidatus Ryanbacteria bacterium RIFCSPLOWO2_01_FULL_48_26</name>
    <dbReference type="NCBI Taxonomy" id="1802126"/>
    <lineage>
        <taxon>Bacteria</taxon>
        <taxon>Candidatus Ryaniibacteriota</taxon>
    </lineage>
</organism>
<dbReference type="PANTHER" id="PTHR10745">
    <property type="entry name" value="GLYCYL-TRNA SYNTHETASE/DNA POLYMERASE SUBUNIT GAMMA-2"/>
    <property type="match status" value="1"/>
</dbReference>
<dbReference type="NCBIfam" id="NF003211">
    <property type="entry name" value="PRK04173.1"/>
    <property type="match status" value="1"/>
</dbReference>
<evidence type="ECO:0000313" key="10">
    <source>
        <dbReference type="EMBL" id="OGZ53227.1"/>
    </source>
</evidence>
<evidence type="ECO:0000256" key="7">
    <source>
        <dbReference type="ARBA" id="ARBA00022917"/>
    </source>
</evidence>
<evidence type="ECO:0000256" key="2">
    <source>
        <dbReference type="ARBA" id="ARBA00012829"/>
    </source>
</evidence>
<dbReference type="GO" id="GO:0070062">
    <property type="term" value="C:extracellular exosome"/>
    <property type="evidence" value="ECO:0007669"/>
    <property type="project" value="UniProtKB-ARBA"/>
</dbReference>
<dbReference type="STRING" id="1802126.A3B25_02660"/>
<dbReference type="Proteomes" id="UP000179106">
    <property type="component" value="Unassembled WGS sequence"/>
</dbReference>
<comment type="similarity">
    <text evidence="1">Belongs to the class-II aminoacyl-tRNA synthetase family.</text>
</comment>
<dbReference type="PROSITE" id="PS50862">
    <property type="entry name" value="AA_TRNA_LIGASE_II"/>
    <property type="match status" value="1"/>
</dbReference>
<dbReference type="FunFam" id="3.40.50.800:FF:000002">
    <property type="entry name" value="Glycine--tRNA ligase"/>
    <property type="match status" value="1"/>
</dbReference>
<dbReference type="GO" id="GO:0004820">
    <property type="term" value="F:glycine-tRNA ligase activity"/>
    <property type="evidence" value="ECO:0007669"/>
    <property type="project" value="UniProtKB-EC"/>
</dbReference>
<sequence>MDKIISLCKRRGFVFPGSEIHGGLANSWDYGPLGVELKNNIKQLWWNRFVHRRDDMVGIDAALIMNPKVWEASGHLKEFADPLIECRKCHSRFRMDQLEGIIVGAQEVKKFLEATNTLAAMSVGGVHYAITDKAICPVCKVRLRDNYVPPFNFNLMLKTFLGPAEETANLAYFRPETAQAMFVDFKQVLDTTRRRLPFGIAQVGKVFRNEITPGNFIFRTREFEQMEVEYFIAPPKNDTEWQKHFEHWQNEMRDWLTEIGVDMKKVHEREISEEDRAFYSKRTVDFEFDYPFGRKELYGLAYRTDYDLSQHEKFSGASLKYRDPETGEEFVPHVIEPSLGVDRTILVVLLSAYHEDGERVVLKLNPALAPYQAAVFPLLANKPELGKLAREIYNNLRKKYSVAWDDRGNIGKRYYSQDEIGTPFCITVDFDSLKNGDATVRDRDTAKQERIKINELDNFLHGKIFS</sequence>
<keyword evidence="7" id="KW-0648">Protein biosynthesis</keyword>
<dbReference type="InterPro" id="IPR045864">
    <property type="entry name" value="aa-tRNA-synth_II/BPL/LPL"/>
</dbReference>
<keyword evidence="8" id="KW-0030">Aminoacyl-tRNA synthetase</keyword>
<evidence type="ECO:0000256" key="3">
    <source>
        <dbReference type="ARBA" id="ARBA00022490"/>
    </source>
</evidence>
<evidence type="ECO:0000259" key="9">
    <source>
        <dbReference type="PROSITE" id="PS50862"/>
    </source>
</evidence>
<keyword evidence="3" id="KW-0963">Cytoplasm</keyword>
<evidence type="ECO:0000256" key="5">
    <source>
        <dbReference type="ARBA" id="ARBA00022741"/>
    </source>
</evidence>
<name>A0A1G2GSL7_9BACT</name>
<evidence type="ECO:0000256" key="1">
    <source>
        <dbReference type="ARBA" id="ARBA00008226"/>
    </source>
</evidence>
<feature type="domain" description="Aminoacyl-transfer RNA synthetases class-II family profile" evidence="9">
    <location>
        <begin position="2"/>
        <end position="370"/>
    </location>
</feature>
<protein>
    <recommendedName>
        <fullName evidence="2">glycine--tRNA ligase</fullName>
        <ecNumber evidence="2">6.1.1.14</ecNumber>
    </recommendedName>
</protein>
<dbReference type="PRINTS" id="PR01043">
    <property type="entry name" value="TRNASYNTHGLY"/>
</dbReference>
<dbReference type="EMBL" id="MHNW01000026">
    <property type="protein sequence ID" value="OGZ53227.1"/>
    <property type="molecule type" value="Genomic_DNA"/>
</dbReference>
<dbReference type="InterPro" id="IPR002315">
    <property type="entry name" value="tRNA-synt_gly"/>
</dbReference>
<dbReference type="GO" id="GO:0005737">
    <property type="term" value="C:cytoplasm"/>
    <property type="evidence" value="ECO:0007669"/>
    <property type="project" value="InterPro"/>
</dbReference>
<dbReference type="Pfam" id="PF00587">
    <property type="entry name" value="tRNA-synt_2b"/>
    <property type="match status" value="1"/>
</dbReference>
<keyword evidence="5" id="KW-0547">Nucleotide-binding</keyword>
<dbReference type="GO" id="GO:1990742">
    <property type="term" value="C:microvesicle"/>
    <property type="evidence" value="ECO:0007669"/>
    <property type="project" value="UniProtKB-ARBA"/>
</dbReference>
<dbReference type="InterPro" id="IPR006195">
    <property type="entry name" value="aa-tRNA-synth_II"/>
</dbReference>
<dbReference type="NCBIfam" id="TIGR00389">
    <property type="entry name" value="glyS_dimeric"/>
    <property type="match status" value="1"/>
</dbReference>
<dbReference type="GO" id="GO:0015966">
    <property type="term" value="P:diadenosine tetraphosphate biosynthetic process"/>
    <property type="evidence" value="ECO:0007669"/>
    <property type="project" value="UniProtKB-ARBA"/>
</dbReference>
<dbReference type="InterPro" id="IPR036621">
    <property type="entry name" value="Anticodon-bd_dom_sf"/>
</dbReference>
<dbReference type="CDD" id="cd00774">
    <property type="entry name" value="GlyRS-like_core"/>
    <property type="match status" value="1"/>
</dbReference>
<evidence type="ECO:0000256" key="4">
    <source>
        <dbReference type="ARBA" id="ARBA00022598"/>
    </source>
</evidence>
<dbReference type="GO" id="GO:0004081">
    <property type="term" value="F:bis(5'-nucleosyl)-tetraphosphatase (asymmetrical) activity"/>
    <property type="evidence" value="ECO:0007669"/>
    <property type="project" value="UniProtKB-ARBA"/>
</dbReference>
<dbReference type="AlphaFoldDB" id="A0A1G2GSL7"/>
<dbReference type="Gene3D" id="3.30.930.10">
    <property type="entry name" value="Bira Bifunctional Protein, Domain 2"/>
    <property type="match status" value="1"/>
</dbReference>
<evidence type="ECO:0000313" key="11">
    <source>
        <dbReference type="Proteomes" id="UP000179106"/>
    </source>
</evidence>
<accession>A0A1G2GSL7</accession>
<dbReference type="Pfam" id="PF03129">
    <property type="entry name" value="HGTP_anticodon"/>
    <property type="match status" value="1"/>
</dbReference>
<dbReference type="InterPro" id="IPR002314">
    <property type="entry name" value="aa-tRNA-synt_IIb"/>
</dbReference>
<dbReference type="InterPro" id="IPR004154">
    <property type="entry name" value="Anticodon-bd"/>
</dbReference>
<keyword evidence="6" id="KW-0067">ATP-binding</keyword>
<dbReference type="SUPFAM" id="SSF55681">
    <property type="entry name" value="Class II aaRS and biotin synthetases"/>
    <property type="match status" value="1"/>
</dbReference>
<dbReference type="InterPro" id="IPR027031">
    <property type="entry name" value="Gly-tRNA_synthase/POLG2"/>
</dbReference>